<evidence type="ECO:0000313" key="2">
    <source>
        <dbReference type="EMBL" id="MBK1785397.1"/>
    </source>
</evidence>
<feature type="transmembrane region" description="Helical" evidence="1">
    <location>
        <begin position="35"/>
        <end position="55"/>
    </location>
</feature>
<dbReference type="Pfam" id="PF10745">
    <property type="entry name" value="DUF2530"/>
    <property type="match status" value="1"/>
</dbReference>
<protein>
    <submittedName>
        <fullName evidence="2">DUF2530 domain-containing protein</fullName>
    </submittedName>
</protein>
<evidence type="ECO:0000256" key="1">
    <source>
        <dbReference type="SAM" id="Phobius"/>
    </source>
</evidence>
<dbReference type="AlphaFoldDB" id="A0A934V4G8"/>
<proteinExistence type="predicted"/>
<reference evidence="2" key="1">
    <citation type="submission" date="2020-12" db="EMBL/GenBank/DDBJ databases">
        <title>Prauserella sp. ASG 168, a novel actinomycete isolated from cave rock.</title>
        <authorList>
            <person name="Suriyachadkun C."/>
        </authorList>
    </citation>
    <scope>NUCLEOTIDE SEQUENCE</scope>
    <source>
        <strain evidence="2">ASG 168</strain>
    </source>
</reference>
<name>A0A934V4G8_9PSEU</name>
<keyword evidence="1" id="KW-0812">Transmembrane</keyword>
<keyword evidence="3" id="KW-1185">Reference proteome</keyword>
<accession>A0A934V4G8</accession>
<dbReference type="InterPro" id="IPR019681">
    <property type="entry name" value="DUF2530"/>
</dbReference>
<keyword evidence="1" id="KW-1133">Transmembrane helix</keyword>
<dbReference type="EMBL" id="JAENJH010000003">
    <property type="protein sequence ID" value="MBK1785397.1"/>
    <property type="molecule type" value="Genomic_DNA"/>
</dbReference>
<feature type="transmembrane region" description="Helical" evidence="1">
    <location>
        <begin position="7"/>
        <end position="29"/>
    </location>
</feature>
<sequence>MPKALVGLWAPVIIGTAIWIIAFVVLLIAGADSGWVWTAVAGAGLGCLGGAIVAWQSAASRRGSRGAQRDL</sequence>
<organism evidence="2 3">
    <name type="scientific">Prauserella cavernicola</name>
    <dbReference type="NCBI Taxonomy" id="2800127"/>
    <lineage>
        <taxon>Bacteria</taxon>
        <taxon>Bacillati</taxon>
        <taxon>Actinomycetota</taxon>
        <taxon>Actinomycetes</taxon>
        <taxon>Pseudonocardiales</taxon>
        <taxon>Pseudonocardiaceae</taxon>
        <taxon>Prauserella</taxon>
    </lineage>
</organism>
<keyword evidence="1" id="KW-0472">Membrane</keyword>
<dbReference type="Proteomes" id="UP000635245">
    <property type="component" value="Unassembled WGS sequence"/>
</dbReference>
<comment type="caution">
    <text evidence="2">The sequence shown here is derived from an EMBL/GenBank/DDBJ whole genome shotgun (WGS) entry which is preliminary data.</text>
</comment>
<evidence type="ECO:0000313" key="3">
    <source>
        <dbReference type="Proteomes" id="UP000635245"/>
    </source>
</evidence>
<gene>
    <name evidence="2" type="ORF">JHE00_13765</name>
</gene>